<keyword evidence="2" id="KW-1003">Cell membrane</keyword>
<dbReference type="STRING" id="1527.SAMN04489757_12124"/>
<reference evidence="7 8" key="1">
    <citation type="submission" date="2016-10" db="EMBL/GenBank/DDBJ databases">
        <authorList>
            <person name="de Groot N.N."/>
        </authorList>
    </citation>
    <scope>NUCLEOTIDE SEQUENCE [LARGE SCALE GENOMIC DNA]</scope>
    <source>
        <strain evidence="7 8">DSM 1283</strain>
    </source>
</reference>
<name>A0A1I5GNF5_9FIRM</name>
<keyword evidence="4 6" id="KW-1133">Transmembrane helix</keyword>
<dbReference type="Proteomes" id="UP000198806">
    <property type="component" value="Unassembled WGS sequence"/>
</dbReference>
<evidence type="ECO:0000256" key="2">
    <source>
        <dbReference type="ARBA" id="ARBA00022475"/>
    </source>
</evidence>
<dbReference type="PANTHER" id="PTHR30482:SF10">
    <property type="entry name" value="HIGH-AFFINITY BRANCHED-CHAIN AMINO ACID TRANSPORT PROTEIN BRAE"/>
    <property type="match status" value="1"/>
</dbReference>
<gene>
    <name evidence="7" type="ORF">SAMN04489757_12124</name>
</gene>
<keyword evidence="8" id="KW-1185">Reference proteome</keyword>
<feature type="transmembrane region" description="Helical" evidence="6">
    <location>
        <begin position="179"/>
        <end position="199"/>
    </location>
</feature>
<dbReference type="CDD" id="cd06581">
    <property type="entry name" value="TM_PBP1_LivM_like"/>
    <property type="match status" value="1"/>
</dbReference>
<dbReference type="EMBL" id="FOWD01000021">
    <property type="protein sequence ID" value="SFO37604.1"/>
    <property type="molecule type" value="Genomic_DNA"/>
</dbReference>
<evidence type="ECO:0000256" key="1">
    <source>
        <dbReference type="ARBA" id="ARBA00004651"/>
    </source>
</evidence>
<protein>
    <submittedName>
        <fullName evidence="7">Amino acid/amide ABC transporter membrane protein 2, HAAT family</fullName>
    </submittedName>
</protein>
<dbReference type="PANTHER" id="PTHR30482">
    <property type="entry name" value="HIGH-AFFINITY BRANCHED-CHAIN AMINO ACID TRANSPORT SYSTEM PERMEASE"/>
    <property type="match status" value="1"/>
</dbReference>
<dbReference type="Pfam" id="PF02653">
    <property type="entry name" value="BPD_transp_2"/>
    <property type="match status" value="1"/>
</dbReference>
<sequence>MVKKMVSEKSGKGFIYNLETFISKYKLPIGIISIVILLVVPHLGFSQYIMNILIKIGIYIMLGLGLNILTGYTGLVSLGHAGFVAIGAYTASIIAIKSGMNFIPSAILGGLLAAVFGILLGLPTLRLTGTYLSIVTLGFGEIVRTVLMNWDSVTNGTLGVKGIPKPEIFGIKLTLANNGLYYMMLALVALITIFCIVLINSKTGRAFLAIKTDEMAGVMMGINVTYYKVLAFVLSAFISAVAGAFYATLIGYVDPNSFTFDISTLILSIVILGGMGTVRGMFVGAAVLISFPEVSRKLMDYRFVVYGLILVFMMRFRPQGLLGWKSQMPYKLSKNVKKRLQDLENSPS</sequence>
<evidence type="ECO:0000256" key="5">
    <source>
        <dbReference type="ARBA" id="ARBA00023136"/>
    </source>
</evidence>
<feature type="transmembrane region" description="Helical" evidence="6">
    <location>
        <begin position="229"/>
        <end position="253"/>
    </location>
</feature>
<dbReference type="AlphaFoldDB" id="A0A1I5GNF5"/>
<feature type="transmembrane region" description="Helical" evidence="6">
    <location>
        <begin position="303"/>
        <end position="324"/>
    </location>
</feature>
<evidence type="ECO:0000256" key="6">
    <source>
        <dbReference type="SAM" id="Phobius"/>
    </source>
</evidence>
<evidence type="ECO:0000256" key="4">
    <source>
        <dbReference type="ARBA" id="ARBA00022989"/>
    </source>
</evidence>
<dbReference type="InterPro" id="IPR043428">
    <property type="entry name" value="LivM-like"/>
</dbReference>
<feature type="transmembrane region" description="Helical" evidence="6">
    <location>
        <begin position="78"/>
        <end position="96"/>
    </location>
</feature>
<accession>A0A1I5GNF5</accession>
<dbReference type="RefSeq" id="WP_242960983.1">
    <property type="nucleotide sequence ID" value="NZ_BAABFM010000073.1"/>
</dbReference>
<feature type="transmembrane region" description="Helical" evidence="6">
    <location>
        <begin position="265"/>
        <end position="291"/>
    </location>
</feature>
<comment type="subcellular location">
    <subcellularLocation>
        <location evidence="1">Cell membrane</location>
        <topology evidence="1">Multi-pass membrane protein</topology>
    </subcellularLocation>
</comment>
<feature type="transmembrane region" description="Helical" evidence="6">
    <location>
        <begin position="103"/>
        <end position="122"/>
    </location>
</feature>
<feature type="transmembrane region" description="Helical" evidence="6">
    <location>
        <begin position="27"/>
        <end position="45"/>
    </location>
</feature>
<feature type="transmembrane region" description="Helical" evidence="6">
    <location>
        <begin position="52"/>
        <end position="72"/>
    </location>
</feature>
<evidence type="ECO:0000313" key="7">
    <source>
        <dbReference type="EMBL" id="SFO37604.1"/>
    </source>
</evidence>
<keyword evidence="3 6" id="KW-0812">Transmembrane</keyword>
<dbReference type="GO" id="GO:0005886">
    <property type="term" value="C:plasma membrane"/>
    <property type="evidence" value="ECO:0007669"/>
    <property type="project" value="UniProtKB-SubCell"/>
</dbReference>
<dbReference type="InterPro" id="IPR001851">
    <property type="entry name" value="ABC_transp_permease"/>
</dbReference>
<dbReference type="GO" id="GO:0015658">
    <property type="term" value="F:branched-chain amino acid transmembrane transporter activity"/>
    <property type="evidence" value="ECO:0007669"/>
    <property type="project" value="InterPro"/>
</dbReference>
<evidence type="ECO:0000313" key="8">
    <source>
        <dbReference type="Proteomes" id="UP000198806"/>
    </source>
</evidence>
<proteinExistence type="predicted"/>
<evidence type="ECO:0000256" key="3">
    <source>
        <dbReference type="ARBA" id="ARBA00022692"/>
    </source>
</evidence>
<organism evidence="7 8">
    <name type="scientific">Anaerocolumna aminovalerica</name>
    <dbReference type="NCBI Taxonomy" id="1527"/>
    <lineage>
        <taxon>Bacteria</taxon>
        <taxon>Bacillati</taxon>
        <taxon>Bacillota</taxon>
        <taxon>Clostridia</taxon>
        <taxon>Lachnospirales</taxon>
        <taxon>Lachnospiraceae</taxon>
        <taxon>Anaerocolumna</taxon>
    </lineage>
</organism>
<keyword evidence="5 6" id="KW-0472">Membrane</keyword>